<dbReference type="Proteomes" id="UP000887116">
    <property type="component" value="Unassembled WGS sequence"/>
</dbReference>
<proteinExistence type="predicted"/>
<protein>
    <submittedName>
        <fullName evidence="1">Uncharacterized protein</fullName>
    </submittedName>
</protein>
<accession>A0A8X6GKP6</accession>
<evidence type="ECO:0000313" key="1">
    <source>
        <dbReference type="EMBL" id="GFQ84508.1"/>
    </source>
</evidence>
<name>A0A8X6GKP6_TRICU</name>
<comment type="caution">
    <text evidence="1">The sequence shown here is derived from an EMBL/GenBank/DDBJ whole genome shotgun (WGS) entry which is preliminary data.</text>
</comment>
<dbReference type="AlphaFoldDB" id="A0A8X6GKP6"/>
<keyword evidence="2" id="KW-1185">Reference proteome</keyword>
<evidence type="ECO:0000313" key="2">
    <source>
        <dbReference type="Proteomes" id="UP000887116"/>
    </source>
</evidence>
<reference evidence="1" key="1">
    <citation type="submission" date="2020-07" db="EMBL/GenBank/DDBJ databases">
        <title>Multicomponent nature underlies the extraordinary mechanical properties of spider dragline silk.</title>
        <authorList>
            <person name="Kono N."/>
            <person name="Nakamura H."/>
            <person name="Mori M."/>
            <person name="Yoshida Y."/>
            <person name="Ohtoshi R."/>
            <person name="Malay A.D."/>
            <person name="Moran D.A.P."/>
            <person name="Tomita M."/>
            <person name="Numata K."/>
            <person name="Arakawa K."/>
        </authorList>
    </citation>
    <scope>NUCLEOTIDE SEQUENCE</scope>
</reference>
<sequence>MFTCRFQENWYTNDETYQNHSYQRPVEGLGNWVMVCWEERGGFKSYSKEDCWHLVRKENVVLCLAARDRRVDFTLVT</sequence>
<gene>
    <name evidence="1" type="ORF">TNCT_311221</name>
</gene>
<dbReference type="EMBL" id="BMAO01022810">
    <property type="protein sequence ID" value="GFQ84508.1"/>
    <property type="molecule type" value="Genomic_DNA"/>
</dbReference>
<organism evidence="1 2">
    <name type="scientific">Trichonephila clavata</name>
    <name type="common">Joro spider</name>
    <name type="synonym">Nephila clavata</name>
    <dbReference type="NCBI Taxonomy" id="2740835"/>
    <lineage>
        <taxon>Eukaryota</taxon>
        <taxon>Metazoa</taxon>
        <taxon>Ecdysozoa</taxon>
        <taxon>Arthropoda</taxon>
        <taxon>Chelicerata</taxon>
        <taxon>Arachnida</taxon>
        <taxon>Araneae</taxon>
        <taxon>Araneomorphae</taxon>
        <taxon>Entelegynae</taxon>
        <taxon>Araneoidea</taxon>
        <taxon>Nephilidae</taxon>
        <taxon>Trichonephila</taxon>
    </lineage>
</organism>